<comment type="caution">
    <text evidence="1">The sequence shown here is derived from an EMBL/GenBank/DDBJ whole genome shotgun (WGS) entry which is preliminary data.</text>
</comment>
<reference evidence="1 2" key="1">
    <citation type="journal article" date="2024" name="bioRxiv">
        <title>A reference genome for Trichogramma kaykai: A tiny desert-dwelling parasitoid wasp with competing sex-ratio distorters.</title>
        <authorList>
            <person name="Culotta J."/>
            <person name="Lindsey A.R."/>
        </authorList>
    </citation>
    <scope>NUCLEOTIDE SEQUENCE [LARGE SCALE GENOMIC DNA]</scope>
    <source>
        <strain evidence="1 2">KSX58</strain>
    </source>
</reference>
<dbReference type="Proteomes" id="UP001627154">
    <property type="component" value="Unassembled WGS sequence"/>
</dbReference>
<dbReference type="EMBL" id="JBJJXI010000107">
    <property type="protein sequence ID" value="KAL3391961.1"/>
    <property type="molecule type" value="Genomic_DNA"/>
</dbReference>
<proteinExistence type="predicted"/>
<gene>
    <name evidence="1" type="ORF">TKK_013294</name>
</gene>
<keyword evidence="2" id="KW-1185">Reference proteome</keyword>
<organism evidence="1 2">
    <name type="scientific">Trichogramma kaykai</name>
    <dbReference type="NCBI Taxonomy" id="54128"/>
    <lineage>
        <taxon>Eukaryota</taxon>
        <taxon>Metazoa</taxon>
        <taxon>Ecdysozoa</taxon>
        <taxon>Arthropoda</taxon>
        <taxon>Hexapoda</taxon>
        <taxon>Insecta</taxon>
        <taxon>Pterygota</taxon>
        <taxon>Neoptera</taxon>
        <taxon>Endopterygota</taxon>
        <taxon>Hymenoptera</taxon>
        <taxon>Apocrita</taxon>
        <taxon>Proctotrupomorpha</taxon>
        <taxon>Chalcidoidea</taxon>
        <taxon>Trichogrammatidae</taxon>
        <taxon>Trichogramma</taxon>
    </lineage>
</organism>
<evidence type="ECO:0000313" key="1">
    <source>
        <dbReference type="EMBL" id="KAL3391961.1"/>
    </source>
</evidence>
<dbReference type="AlphaFoldDB" id="A0ABD2WH99"/>
<name>A0ABD2WH99_9HYME</name>
<accession>A0ABD2WH99</accession>
<evidence type="ECO:0000313" key="2">
    <source>
        <dbReference type="Proteomes" id="UP001627154"/>
    </source>
</evidence>
<sequence length="128" mass="15076">MPANIQKRWYDDEKFSGWAKVYMLSKSLSLYDVVQLKPEEMEKQLTCSDYFAFACFDDYKDLPEGTTEASAVHLSEIMARRFFREWALEPLLKLTRYQLPILCCEMIINKLMNKDLYSICFADTSINL</sequence>
<protein>
    <submittedName>
        <fullName evidence="1">Uncharacterized protein</fullName>
    </submittedName>
</protein>